<keyword evidence="2" id="KW-0648">Protein biosynthesis</keyword>
<dbReference type="GO" id="GO:0070125">
    <property type="term" value="P:mitochondrial translational elongation"/>
    <property type="evidence" value="ECO:0007669"/>
    <property type="project" value="TreeGrafter"/>
</dbReference>
<keyword evidence="5" id="KW-1185">Reference proteome</keyword>
<evidence type="ECO:0000313" key="4">
    <source>
        <dbReference type="EMBL" id="KAK2991380.1"/>
    </source>
</evidence>
<gene>
    <name evidence="4" type="ORF">RJ640_002198</name>
</gene>
<dbReference type="SUPFAM" id="SSF54980">
    <property type="entry name" value="EF-G C-terminal domain-like"/>
    <property type="match status" value="1"/>
</dbReference>
<feature type="domain" description="Elongation Factor G" evidence="3">
    <location>
        <begin position="6"/>
        <end position="51"/>
    </location>
</feature>
<dbReference type="InterPro" id="IPR041095">
    <property type="entry name" value="EFG_II"/>
</dbReference>
<name>A0AA88UMX8_9ASTE</name>
<sequence length="148" mass="16208">MTSMNVPEPVMSLAVSPVSKDSGGQFSKALNCFQREDPTFHVGLDADSGQVDATVAKSRVSFRETVTQRSEFDYLYKKQSGGQDNTEGYVAAKPVILEPVMLVELKAPTEFQGTGKGEFTMEYKEHSPVSSDVQMQLVNTYKATKAAE</sequence>
<dbReference type="Gene3D" id="3.30.70.870">
    <property type="entry name" value="Elongation Factor G (Translational Gtpase), domain 3"/>
    <property type="match status" value="1"/>
</dbReference>
<accession>A0AA88UMX8</accession>
<dbReference type="Proteomes" id="UP001187471">
    <property type="component" value="Unassembled WGS sequence"/>
</dbReference>
<dbReference type="Pfam" id="PF14492">
    <property type="entry name" value="EFG_III"/>
    <property type="match status" value="1"/>
</dbReference>
<keyword evidence="1" id="KW-0251">Elongation factor</keyword>
<organism evidence="4 5">
    <name type="scientific">Escallonia rubra</name>
    <dbReference type="NCBI Taxonomy" id="112253"/>
    <lineage>
        <taxon>Eukaryota</taxon>
        <taxon>Viridiplantae</taxon>
        <taxon>Streptophyta</taxon>
        <taxon>Embryophyta</taxon>
        <taxon>Tracheophyta</taxon>
        <taxon>Spermatophyta</taxon>
        <taxon>Magnoliopsida</taxon>
        <taxon>eudicotyledons</taxon>
        <taxon>Gunneridae</taxon>
        <taxon>Pentapetalae</taxon>
        <taxon>asterids</taxon>
        <taxon>campanulids</taxon>
        <taxon>Escalloniales</taxon>
        <taxon>Escalloniaceae</taxon>
        <taxon>Escallonia</taxon>
    </lineage>
</organism>
<protein>
    <recommendedName>
        <fullName evidence="3">Elongation Factor G domain-containing protein</fullName>
    </recommendedName>
</protein>
<evidence type="ECO:0000259" key="3">
    <source>
        <dbReference type="Pfam" id="PF14492"/>
    </source>
</evidence>
<dbReference type="GO" id="GO:0005739">
    <property type="term" value="C:mitochondrion"/>
    <property type="evidence" value="ECO:0007669"/>
    <property type="project" value="TreeGrafter"/>
</dbReference>
<reference evidence="4" key="1">
    <citation type="submission" date="2022-12" db="EMBL/GenBank/DDBJ databases">
        <title>Draft genome assemblies for two species of Escallonia (Escalloniales).</title>
        <authorList>
            <person name="Chanderbali A."/>
            <person name="Dervinis C."/>
            <person name="Anghel I."/>
            <person name="Soltis D."/>
            <person name="Soltis P."/>
            <person name="Zapata F."/>
        </authorList>
    </citation>
    <scope>NUCLEOTIDE SEQUENCE</scope>
    <source>
        <strain evidence="4">UCBG92.1500</strain>
        <tissue evidence="4">Leaf</tissue>
    </source>
</reference>
<evidence type="ECO:0000256" key="1">
    <source>
        <dbReference type="ARBA" id="ARBA00022768"/>
    </source>
</evidence>
<evidence type="ECO:0000313" key="5">
    <source>
        <dbReference type="Proteomes" id="UP001187471"/>
    </source>
</evidence>
<dbReference type="GO" id="GO:0003924">
    <property type="term" value="F:GTPase activity"/>
    <property type="evidence" value="ECO:0007669"/>
    <property type="project" value="TreeGrafter"/>
</dbReference>
<dbReference type="GO" id="GO:0003746">
    <property type="term" value="F:translation elongation factor activity"/>
    <property type="evidence" value="ECO:0007669"/>
    <property type="project" value="UniProtKB-KW"/>
</dbReference>
<dbReference type="PANTHER" id="PTHR43636">
    <property type="entry name" value="ELONGATION FACTOR G, MITOCHONDRIAL"/>
    <property type="match status" value="1"/>
</dbReference>
<evidence type="ECO:0000256" key="2">
    <source>
        <dbReference type="ARBA" id="ARBA00022917"/>
    </source>
</evidence>
<dbReference type="InterPro" id="IPR035647">
    <property type="entry name" value="EFG_III/V"/>
</dbReference>
<comment type="caution">
    <text evidence="4">The sequence shown here is derived from an EMBL/GenBank/DDBJ whole genome shotgun (WGS) entry which is preliminary data.</text>
</comment>
<dbReference type="EMBL" id="JAVXUO010000526">
    <property type="protein sequence ID" value="KAK2991380.1"/>
    <property type="molecule type" value="Genomic_DNA"/>
</dbReference>
<proteinExistence type="predicted"/>
<dbReference type="AlphaFoldDB" id="A0AA88UMX8"/>
<dbReference type="PANTHER" id="PTHR43636:SF2">
    <property type="entry name" value="ELONGATION FACTOR G, MITOCHONDRIAL"/>
    <property type="match status" value="1"/>
</dbReference>